<sequence>MGLSFSGRDDSKKPSHNLDLVSRKRFHCRLDENDHIPPAKKCLLTLRDDFQEYTTE</sequence>
<evidence type="ECO:0000313" key="2">
    <source>
        <dbReference type="Proteomes" id="UP001266305"/>
    </source>
</evidence>
<reference evidence="1 2" key="1">
    <citation type="submission" date="2023-05" db="EMBL/GenBank/DDBJ databases">
        <title>B98-5 Cell Line De Novo Hybrid Assembly: An Optical Mapping Approach.</title>
        <authorList>
            <person name="Kananen K."/>
            <person name="Auerbach J.A."/>
            <person name="Kautto E."/>
            <person name="Blachly J.S."/>
        </authorList>
    </citation>
    <scope>NUCLEOTIDE SEQUENCE [LARGE SCALE GENOMIC DNA]</scope>
    <source>
        <strain evidence="1">B95-8</strain>
        <tissue evidence="1">Cell line</tissue>
    </source>
</reference>
<gene>
    <name evidence="1" type="primary">BDP1_8</name>
    <name evidence="1" type="ORF">P7K49_004864</name>
</gene>
<protein>
    <submittedName>
        <fullName evidence="1">Transcription factor TFIIIB component B</fullName>
    </submittedName>
</protein>
<keyword evidence="2" id="KW-1185">Reference proteome</keyword>
<dbReference type="Proteomes" id="UP001266305">
    <property type="component" value="Unassembled WGS sequence"/>
</dbReference>
<evidence type="ECO:0000313" key="1">
    <source>
        <dbReference type="EMBL" id="KAK2117977.1"/>
    </source>
</evidence>
<comment type="caution">
    <text evidence="1">The sequence shown here is derived from an EMBL/GenBank/DDBJ whole genome shotgun (WGS) entry which is preliminary data.</text>
</comment>
<name>A0ABQ9W8M1_SAGOE</name>
<feature type="non-terminal residue" evidence="1">
    <location>
        <position position="56"/>
    </location>
</feature>
<proteinExistence type="predicted"/>
<accession>A0ABQ9W8M1</accession>
<dbReference type="EMBL" id="JASSZA010000002">
    <property type="protein sequence ID" value="KAK2117977.1"/>
    <property type="molecule type" value="Genomic_DNA"/>
</dbReference>
<organism evidence="1 2">
    <name type="scientific">Saguinus oedipus</name>
    <name type="common">Cotton-top tamarin</name>
    <name type="synonym">Oedipomidas oedipus</name>
    <dbReference type="NCBI Taxonomy" id="9490"/>
    <lineage>
        <taxon>Eukaryota</taxon>
        <taxon>Metazoa</taxon>
        <taxon>Chordata</taxon>
        <taxon>Craniata</taxon>
        <taxon>Vertebrata</taxon>
        <taxon>Euteleostomi</taxon>
        <taxon>Mammalia</taxon>
        <taxon>Eutheria</taxon>
        <taxon>Euarchontoglires</taxon>
        <taxon>Primates</taxon>
        <taxon>Haplorrhini</taxon>
        <taxon>Platyrrhini</taxon>
        <taxon>Cebidae</taxon>
        <taxon>Callitrichinae</taxon>
        <taxon>Saguinus</taxon>
    </lineage>
</organism>